<dbReference type="InterPro" id="IPR011043">
    <property type="entry name" value="Gal_Oxase/kelch_b-propeller"/>
</dbReference>
<dbReference type="PROSITE" id="PS50181">
    <property type="entry name" value="FBOX"/>
    <property type="match status" value="1"/>
</dbReference>
<evidence type="ECO:0000259" key="1">
    <source>
        <dbReference type="PROSITE" id="PS50181"/>
    </source>
</evidence>
<dbReference type="InterPro" id="IPR006527">
    <property type="entry name" value="F-box-assoc_dom_typ1"/>
</dbReference>
<dbReference type="Pfam" id="PF00646">
    <property type="entry name" value="F-box"/>
    <property type="match status" value="1"/>
</dbReference>
<dbReference type="InterPro" id="IPR017451">
    <property type="entry name" value="F-box-assoc_interact_dom"/>
</dbReference>
<dbReference type="InterPro" id="IPR036047">
    <property type="entry name" value="F-box-like_dom_sf"/>
</dbReference>
<dbReference type="PANTHER" id="PTHR31672:SF13">
    <property type="entry name" value="F-BOX PROTEIN CPR30-LIKE"/>
    <property type="match status" value="1"/>
</dbReference>
<proteinExistence type="predicted"/>
<dbReference type="AlphaFoldDB" id="A0ABD1ABD5"/>
<gene>
    <name evidence="2" type="ORF">V5N11_026614</name>
</gene>
<sequence length="369" mass="43243">MMMLDLPCDLVEEILYRVPATSLSRLKFTCKRWNAFFKDPEFIKKHLDKAAKQNLVLMLSNFRVYSLSVNYLNEIQYPSIEITSKLSRSQNELEQISISQVFHCNGLLLCSTREANKTKLMIVNPYTGQTRWIEPRTVYHMNDRYALGYASNNNNKSYESYKILRIPHNHYNKVEIFELKSNSWRVLDNTPHNKNLHNYEKGMSSLKGNAYWILGFSFEFRILSFDFTSERFRLSCFRFPCINTMALSVVREEKLTVLHRNFGTKQMEIWVSDKIDDTETVFSWSKSFTLGLCSKLDHSLYFPMSFLIDEEKKLFVSCGRSGDNKKNMIHIVAEHGGCRTFDFDAEQSNHCWPFLFSYVPSLVSLNPPM</sequence>
<accession>A0ABD1ABD5</accession>
<keyword evidence="3" id="KW-1185">Reference proteome</keyword>
<dbReference type="NCBIfam" id="TIGR01640">
    <property type="entry name" value="F_box_assoc_1"/>
    <property type="match status" value="1"/>
</dbReference>
<comment type="caution">
    <text evidence="2">The sequence shown here is derived from an EMBL/GenBank/DDBJ whole genome shotgun (WGS) entry which is preliminary data.</text>
</comment>
<dbReference type="CDD" id="cd22157">
    <property type="entry name" value="F-box_AtFBW1-like"/>
    <property type="match status" value="1"/>
</dbReference>
<organism evidence="2 3">
    <name type="scientific">Cardamine amara subsp. amara</name>
    <dbReference type="NCBI Taxonomy" id="228776"/>
    <lineage>
        <taxon>Eukaryota</taxon>
        <taxon>Viridiplantae</taxon>
        <taxon>Streptophyta</taxon>
        <taxon>Embryophyta</taxon>
        <taxon>Tracheophyta</taxon>
        <taxon>Spermatophyta</taxon>
        <taxon>Magnoliopsida</taxon>
        <taxon>eudicotyledons</taxon>
        <taxon>Gunneridae</taxon>
        <taxon>Pentapetalae</taxon>
        <taxon>rosids</taxon>
        <taxon>malvids</taxon>
        <taxon>Brassicales</taxon>
        <taxon>Brassicaceae</taxon>
        <taxon>Cardamineae</taxon>
        <taxon>Cardamine</taxon>
    </lineage>
</organism>
<dbReference type="InterPro" id="IPR001810">
    <property type="entry name" value="F-box_dom"/>
</dbReference>
<dbReference type="Gene3D" id="1.20.1280.50">
    <property type="match status" value="1"/>
</dbReference>
<evidence type="ECO:0000313" key="2">
    <source>
        <dbReference type="EMBL" id="KAL1204116.1"/>
    </source>
</evidence>
<dbReference type="Pfam" id="PF07734">
    <property type="entry name" value="FBA_1"/>
    <property type="match status" value="1"/>
</dbReference>
<dbReference type="EMBL" id="JBANAX010000546">
    <property type="protein sequence ID" value="KAL1204116.1"/>
    <property type="molecule type" value="Genomic_DNA"/>
</dbReference>
<name>A0ABD1ABD5_CARAN</name>
<dbReference type="SUPFAM" id="SSF81383">
    <property type="entry name" value="F-box domain"/>
    <property type="match status" value="1"/>
</dbReference>
<feature type="domain" description="F-box" evidence="1">
    <location>
        <begin position="1"/>
        <end position="46"/>
    </location>
</feature>
<dbReference type="Proteomes" id="UP001558713">
    <property type="component" value="Unassembled WGS sequence"/>
</dbReference>
<dbReference type="SMART" id="SM00256">
    <property type="entry name" value="FBOX"/>
    <property type="match status" value="1"/>
</dbReference>
<evidence type="ECO:0000313" key="3">
    <source>
        <dbReference type="Proteomes" id="UP001558713"/>
    </source>
</evidence>
<reference evidence="2 3" key="1">
    <citation type="submission" date="2024-04" db="EMBL/GenBank/DDBJ databases">
        <title>Genome assembly C_amara_ONT_v2.</title>
        <authorList>
            <person name="Yant L."/>
            <person name="Moore C."/>
            <person name="Slenker M."/>
        </authorList>
    </citation>
    <scope>NUCLEOTIDE SEQUENCE [LARGE SCALE GENOMIC DNA]</scope>
    <source>
        <tissue evidence="2">Leaf</tissue>
    </source>
</reference>
<dbReference type="InterPro" id="IPR050796">
    <property type="entry name" value="SCF_F-box_component"/>
</dbReference>
<protein>
    <submittedName>
        <fullName evidence="2">F-box/LRR-repeat/kelch-repeat protein</fullName>
    </submittedName>
</protein>
<dbReference type="SUPFAM" id="SSF50965">
    <property type="entry name" value="Galactose oxidase, central domain"/>
    <property type="match status" value="1"/>
</dbReference>
<dbReference type="PANTHER" id="PTHR31672">
    <property type="entry name" value="BNACNNG10540D PROTEIN"/>
    <property type="match status" value="1"/>
</dbReference>